<evidence type="ECO:0000256" key="1">
    <source>
        <dbReference type="ARBA" id="ARBA00004496"/>
    </source>
</evidence>
<organism evidence="21 22">
    <name type="scientific">Buchnera aphidicola</name>
    <name type="common">Brachycaudus cardui</name>
    <dbReference type="NCBI Taxonomy" id="557993"/>
    <lineage>
        <taxon>Bacteria</taxon>
        <taxon>Pseudomonadati</taxon>
        <taxon>Pseudomonadota</taxon>
        <taxon>Gammaproteobacteria</taxon>
        <taxon>Enterobacterales</taxon>
        <taxon>Erwiniaceae</taxon>
        <taxon>Buchnera</taxon>
    </lineage>
</organism>
<dbReference type="GO" id="GO:0004315">
    <property type="term" value="F:3-oxoacyl-[acyl-carrier-protein] synthase activity"/>
    <property type="evidence" value="ECO:0007669"/>
    <property type="project" value="UniProtKB-EC"/>
</dbReference>
<evidence type="ECO:0000256" key="4">
    <source>
        <dbReference type="ARBA" id="ARBA00011738"/>
    </source>
</evidence>
<evidence type="ECO:0000313" key="22">
    <source>
        <dbReference type="Proteomes" id="UP000298594"/>
    </source>
</evidence>
<evidence type="ECO:0000256" key="15">
    <source>
        <dbReference type="ARBA" id="ARBA00042143"/>
    </source>
</evidence>
<dbReference type="UniPathway" id="UPA00094"/>
<dbReference type="InterPro" id="IPR000794">
    <property type="entry name" value="Beta-ketoacyl_synthase"/>
</dbReference>
<comment type="similarity">
    <text evidence="3 19">Belongs to the thiolase-like superfamily. Beta-ketoacyl-ACP synthases family.</text>
</comment>
<evidence type="ECO:0000256" key="16">
    <source>
        <dbReference type="ARBA" id="ARBA00048121"/>
    </source>
</evidence>
<dbReference type="InterPro" id="IPR016039">
    <property type="entry name" value="Thiolase-like"/>
</dbReference>
<comment type="subcellular location">
    <subcellularLocation>
        <location evidence="1">Cytoplasm</location>
    </subcellularLocation>
</comment>
<dbReference type="Pfam" id="PF00109">
    <property type="entry name" value="ketoacyl-synt"/>
    <property type="match status" value="1"/>
</dbReference>
<comment type="catalytic activity">
    <reaction evidence="16">
        <text>(3Z)-decenoyl-[ACP] + malonyl-[ACP] + H(+) = 3-oxo-(5Z)-dodecenoyl-[ACP] + holo-[ACP] + CO2</text>
        <dbReference type="Rhea" id="RHEA:54940"/>
        <dbReference type="Rhea" id="RHEA-COMP:9623"/>
        <dbReference type="Rhea" id="RHEA-COMP:9685"/>
        <dbReference type="Rhea" id="RHEA-COMP:9927"/>
        <dbReference type="Rhea" id="RHEA-COMP:14042"/>
        <dbReference type="ChEBI" id="CHEBI:15378"/>
        <dbReference type="ChEBI" id="CHEBI:16526"/>
        <dbReference type="ChEBI" id="CHEBI:64479"/>
        <dbReference type="ChEBI" id="CHEBI:78449"/>
        <dbReference type="ChEBI" id="CHEBI:78798"/>
        <dbReference type="ChEBI" id="CHEBI:138410"/>
    </reaction>
    <physiologicalReaction direction="left-to-right" evidence="16">
        <dbReference type="Rhea" id="RHEA:54941"/>
    </physiologicalReaction>
</comment>
<proteinExistence type="inferred from homology"/>
<evidence type="ECO:0000256" key="19">
    <source>
        <dbReference type="RuleBase" id="RU003694"/>
    </source>
</evidence>
<dbReference type="PANTHER" id="PTHR11712:SF306">
    <property type="entry name" value="3-OXOACYL-[ACYL-CARRIER-PROTEIN] SYNTHASE 1"/>
    <property type="match status" value="1"/>
</dbReference>
<keyword evidence="12" id="KW-0012">Acyltransferase</keyword>
<evidence type="ECO:0000256" key="2">
    <source>
        <dbReference type="ARBA" id="ARBA00005194"/>
    </source>
</evidence>
<comment type="catalytic activity">
    <reaction evidence="17">
        <text>a fatty acyl-[ACP] + malonyl-[ACP] + H(+) = a 3-oxoacyl-[ACP] + holo-[ACP] + CO2</text>
        <dbReference type="Rhea" id="RHEA:22836"/>
        <dbReference type="Rhea" id="RHEA-COMP:9623"/>
        <dbReference type="Rhea" id="RHEA-COMP:9685"/>
        <dbReference type="Rhea" id="RHEA-COMP:9916"/>
        <dbReference type="Rhea" id="RHEA-COMP:14125"/>
        <dbReference type="ChEBI" id="CHEBI:15378"/>
        <dbReference type="ChEBI" id="CHEBI:16526"/>
        <dbReference type="ChEBI" id="CHEBI:64479"/>
        <dbReference type="ChEBI" id="CHEBI:78449"/>
        <dbReference type="ChEBI" id="CHEBI:78776"/>
        <dbReference type="ChEBI" id="CHEBI:138651"/>
        <dbReference type="EC" id="2.3.1.41"/>
    </reaction>
    <physiologicalReaction direction="left-to-right" evidence="17">
        <dbReference type="Rhea" id="RHEA:22837"/>
    </physiologicalReaction>
</comment>
<dbReference type="InterPro" id="IPR018201">
    <property type="entry name" value="Ketoacyl_synth_AS"/>
</dbReference>
<reference evidence="21 22" key="1">
    <citation type="submission" date="2018-12" db="EMBL/GenBank/DDBJ databases">
        <authorList>
            <person name="Chong R.A."/>
        </authorList>
    </citation>
    <scope>NUCLEOTIDE SEQUENCE [LARGE SCALE GENOMIC DNA]</scope>
    <source>
        <strain evidence="21 22">Bca</strain>
    </source>
</reference>
<evidence type="ECO:0000256" key="12">
    <source>
        <dbReference type="ARBA" id="ARBA00023315"/>
    </source>
</evidence>
<dbReference type="EC" id="2.3.1.41" evidence="5"/>
<dbReference type="CDD" id="cd00834">
    <property type="entry name" value="KAS_I_II"/>
    <property type="match status" value="1"/>
</dbReference>
<dbReference type="EMBL" id="CP034879">
    <property type="protein sequence ID" value="QCI20246.1"/>
    <property type="molecule type" value="Genomic_DNA"/>
</dbReference>
<dbReference type="Pfam" id="PF02801">
    <property type="entry name" value="Ketoacyl-synt_C"/>
    <property type="match status" value="1"/>
</dbReference>
<keyword evidence="6" id="KW-0963">Cytoplasm</keyword>
<evidence type="ECO:0000313" key="21">
    <source>
        <dbReference type="EMBL" id="QCI20246.1"/>
    </source>
</evidence>
<keyword evidence="11" id="KW-0275">Fatty acid biosynthesis</keyword>
<evidence type="ECO:0000256" key="17">
    <source>
        <dbReference type="ARBA" id="ARBA00048506"/>
    </source>
</evidence>
<evidence type="ECO:0000256" key="6">
    <source>
        <dbReference type="ARBA" id="ARBA00022490"/>
    </source>
</evidence>
<dbReference type="Gene3D" id="3.40.47.10">
    <property type="match status" value="1"/>
</dbReference>
<dbReference type="FunFam" id="3.40.47.10:FF:000006">
    <property type="entry name" value="3-oxoacyl-[acyl-carrier-protein] synthase I"/>
    <property type="match status" value="1"/>
</dbReference>
<dbReference type="PROSITE" id="PS00606">
    <property type="entry name" value="KS3_1"/>
    <property type="match status" value="1"/>
</dbReference>
<dbReference type="PANTHER" id="PTHR11712">
    <property type="entry name" value="POLYKETIDE SYNTHASE-RELATED"/>
    <property type="match status" value="1"/>
</dbReference>
<sequence length="406" mass="44596">MRRVVITGFGIISSIGNNKKEVLNSLYNGTSGVIFSKEMKDFGMRSQIWGNIRLKDTSYITHKMNRFMNSASTYAFLAMMEAIQDSKISSKVYQENPRVGLIAGSGCSFSKYYVERDIKSIKKTRFLNTISPYFVIKTMPSGISACLSTIFKIHGISYSISSACTTSAHCIGNAFELIKFGKQDLVFAGGGDEISLELASEFDAMRALSTHFNDTPIQASRVYDINRDGFVISGGAGILVIEELNFALSRSANIYGEIIGYATTSDGYNMVLPSRKGAVRCMNLAKEDKNISIDYINAHGTSTKSGDLIELKAIKEVFYNQKQPMISATKSITGHALGASGVHEIIYTLLMLKYNFIAPTINIQILEPYAANMNIVQKTINTKISTAMSNSFGFGGTNVSLIIKKY</sequence>
<evidence type="ECO:0000256" key="10">
    <source>
        <dbReference type="ARBA" id="ARBA00023098"/>
    </source>
</evidence>
<evidence type="ECO:0000256" key="18">
    <source>
        <dbReference type="ARBA" id="ARBA00057938"/>
    </source>
</evidence>
<dbReference type="AlphaFoldDB" id="A0A4D6XT89"/>
<evidence type="ECO:0000256" key="5">
    <source>
        <dbReference type="ARBA" id="ARBA00013191"/>
    </source>
</evidence>
<evidence type="ECO:0000256" key="3">
    <source>
        <dbReference type="ARBA" id="ARBA00008467"/>
    </source>
</evidence>
<protein>
    <recommendedName>
        <fullName evidence="13">3-oxoacyl-[acyl-carrier-protein] synthase 1</fullName>
        <ecNumber evidence="5">2.3.1.41</ecNumber>
    </recommendedName>
    <alternativeName>
        <fullName evidence="14">3-oxoacyl-[acyl-carrier-protein] synthase I</fullName>
    </alternativeName>
    <alternativeName>
        <fullName evidence="15">Beta-ketoacyl-ACP synthase I</fullName>
    </alternativeName>
</protein>
<dbReference type="InterPro" id="IPR020841">
    <property type="entry name" value="PKS_Beta-ketoAc_synthase_dom"/>
</dbReference>
<accession>A0A4D6XT89</accession>
<dbReference type="PROSITE" id="PS52004">
    <property type="entry name" value="KS3_2"/>
    <property type="match status" value="1"/>
</dbReference>
<dbReference type="SMART" id="SM00825">
    <property type="entry name" value="PKS_KS"/>
    <property type="match status" value="1"/>
</dbReference>
<evidence type="ECO:0000256" key="9">
    <source>
        <dbReference type="ARBA" id="ARBA00022832"/>
    </source>
</evidence>
<keyword evidence="8 19" id="KW-0808">Transferase</keyword>
<dbReference type="RefSeq" id="WP_158359019.1">
    <property type="nucleotide sequence ID" value="NZ_CP034879.1"/>
</dbReference>
<comment type="subunit">
    <text evidence="4">Homodimer.</text>
</comment>
<keyword evidence="10" id="KW-0443">Lipid metabolism</keyword>
<evidence type="ECO:0000256" key="7">
    <source>
        <dbReference type="ARBA" id="ARBA00022516"/>
    </source>
</evidence>
<dbReference type="InterPro" id="IPR014030">
    <property type="entry name" value="Ketoacyl_synth_N"/>
</dbReference>
<gene>
    <name evidence="21" type="ORF">D9V67_00465</name>
</gene>
<evidence type="ECO:0000256" key="13">
    <source>
        <dbReference type="ARBA" id="ARBA00039450"/>
    </source>
</evidence>
<dbReference type="SUPFAM" id="SSF53901">
    <property type="entry name" value="Thiolase-like"/>
    <property type="match status" value="2"/>
</dbReference>
<feature type="domain" description="Ketosynthase family 3 (KS3)" evidence="20">
    <location>
        <begin position="1"/>
        <end position="405"/>
    </location>
</feature>
<comment type="pathway">
    <text evidence="2">Lipid metabolism; fatty acid biosynthesis.</text>
</comment>
<evidence type="ECO:0000256" key="11">
    <source>
        <dbReference type="ARBA" id="ARBA00023160"/>
    </source>
</evidence>
<evidence type="ECO:0000256" key="8">
    <source>
        <dbReference type="ARBA" id="ARBA00022679"/>
    </source>
</evidence>
<dbReference type="OrthoDB" id="9808669at2"/>
<comment type="function">
    <text evidence="18">Involved in the type II fatty acid elongation cycle. Catalyzes the elongation of a wide range of acyl-ACP by the addition of two carbons from malonyl-ACP to an acyl acceptor. Can also use unsaturated fatty acids. Catalyzes a key reaction in unsaturated fatty acid (UFA) synthesis, the elongation of the cis-3-decenoyl-ACP produced by FabA.</text>
</comment>
<reference evidence="21 22" key="2">
    <citation type="submission" date="2019-05" db="EMBL/GenBank/DDBJ databases">
        <title>Genome evolution of the obligate endosymbiont Buchnera aphidicola.</title>
        <authorList>
            <person name="Moran N.A."/>
        </authorList>
    </citation>
    <scope>NUCLEOTIDE SEQUENCE [LARGE SCALE GENOMIC DNA]</scope>
    <source>
        <strain evidence="21 22">Bca</strain>
    </source>
</reference>
<name>A0A4D6XT89_9GAMM</name>
<dbReference type="GO" id="GO:0006633">
    <property type="term" value="P:fatty acid biosynthetic process"/>
    <property type="evidence" value="ECO:0007669"/>
    <property type="project" value="UniProtKB-UniPathway"/>
</dbReference>
<dbReference type="GO" id="GO:0005829">
    <property type="term" value="C:cytosol"/>
    <property type="evidence" value="ECO:0007669"/>
    <property type="project" value="TreeGrafter"/>
</dbReference>
<keyword evidence="7" id="KW-0444">Lipid biosynthesis</keyword>
<evidence type="ECO:0000259" key="20">
    <source>
        <dbReference type="PROSITE" id="PS52004"/>
    </source>
</evidence>
<keyword evidence="9" id="KW-0276">Fatty acid metabolism</keyword>
<evidence type="ECO:0000256" key="14">
    <source>
        <dbReference type="ARBA" id="ARBA00041620"/>
    </source>
</evidence>
<dbReference type="InterPro" id="IPR014031">
    <property type="entry name" value="Ketoacyl_synth_C"/>
</dbReference>
<dbReference type="Proteomes" id="UP000298594">
    <property type="component" value="Chromosome"/>
</dbReference>